<dbReference type="GO" id="GO:0032196">
    <property type="term" value="P:transposition"/>
    <property type="evidence" value="ECO:0007669"/>
    <property type="project" value="UniProtKB-KW"/>
</dbReference>
<protein>
    <submittedName>
        <fullName evidence="11">Transposase, IS605 OrfB family</fullName>
    </submittedName>
</protein>
<evidence type="ECO:0000256" key="5">
    <source>
        <dbReference type="ARBA" id="ARBA00022833"/>
    </source>
</evidence>
<comment type="similarity">
    <text evidence="2">In the N-terminal section; belongs to the transposase 2 family.</text>
</comment>
<dbReference type="Pfam" id="PF01385">
    <property type="entry name" value="OrfB_IS605"/>
    <property type="match status" value="1"/>
</dbReference>
<dbReference type="GO" id="GO:0046872">
    <property type="term" value="F:metal ion binding"/>
    <property type="evidence" value="ECO:0007669"/>
    <property type="project" value="UniProtKB-KW"/>
</dbReference>
<keyword evidence="6" id="KW-0238">DNA-binding</keyword>
<proteinExistence type="inferred from homology"/>
<dbReference type="AlphaFoldDB" id="A0AB34X0M0"/>
<dbReference type="InterPro" id="IPR051399">
    <property type="entry name" value="RNA-guided_DNA_endo/Transpos"/>
</dbReference>
<feature type="domain" description="Cas12f1-like TNB" evidence="9">
    <location>
        <begin position="289"/>
        <end position="356"/>
    </location>
</feature>
<evidence type="ECO:0000259" key="9">
    <source>
        <dbReference type="Pfam" id="PF07282"/>
    </source>
</evidence>
<dbReference type="GO" id="GO:0003677">
    <property type="term" value="F:DNA binding"/>
    <property type="evidence" value="ECO:0007669"/>
    <property type="project" value="UniProtKB-KW"/>
</dbReference>
<dbReference type="GO" id="GO:0006310">
    <property type="term" value="P:DNA recombination"/>
    <property type="evidence" value="ECO:0007669"/>
    <property type="project" value="UniProtKB-KW"/>
</dbReference>
<evidence type="ECO:0000259" key="8">
    <source>
        <dbReference type="Pfam" id="PF01385"/>
    </source>
</evidence>
<evidence type="ECO:0000256" key="1">
    <source>
        <dbReference type="ARBA" id="ARBA00008761"/>
    </source>
</evidence>
<dbReference type="InterPro" id="IPR001959">
    <property type="entry name" value="Transposase"/>
</dbReference>
<feature type="domain" description="Probable transposase IS891/IS1136/IS1341" evidence="8">
    <location>
        <begin position="165"/>
        <end position="277"/>
    </location>
</feature>
<keyword evidence="3" id="KW-0815">Transposition</keyword>
<dbReference type="PANTHER" id="PTHR30405:SF25">
    <property type="entry name" value="RNA-GUIDED DNA ENDONUCLEASE INSQ-RELATED"/>
    <property type="match status" value="1"/>
</dbReference>
<keyword evidence="4" id="KW-0479">Metal-binding</keyword>
<dbReference type="Pfam" id="PF12323">
    <property type="entry name" value="HTH_OrfB_IS605"/>
    <property type="match status" value="1"/>
</dbReference>
<dbReference type="PANTHER" id="PTHR30405">
    <property type="entry name" value="TRANSPOSASE"/>
    <property type="match status" value="1"/>
</dbReference>
<evidence type="ECO:0000313" key="12">
    <source>
        <dbReference type="Proteomes" id="UP000070572"/>
    </source>
</evidence>
<reference evidence="11 12" key="1">
    <citation type="submission" date="2016-01" db="EMBL/GenBank/DDBJ databases">
        <authorList>
            <person name="Mitreva M."/>
            <person name="Pepin K.H."/>
            <person name="Mihindukulasuriya K.A."/>
            <person name="Fulton R."/>
            <person name="Fronick C."/>
            <person name="O'Laughlin M."/>
            <person name="Miner T."/>
            <person name="Herter B."/>
            <person name="Rosa B.A."/>
            <person name="Cordes M."/>
            <person name="Tomlinson C."/>
            <person name="Wollam A."/>
            <person name="Palsikar V.B."/>
            <person name="Mardis E.R."/>
            <person name="Wilson R.K."/>
        </authorList>
    </citation>
    <scope>NUCLEOTIDE SEQUENCE [LARGE SCALE GENOMIC DNA]</scope>
    <source>
        <strain evidence="11 12">DNF00696</strain>
    </source>
</reference>
<evidence type="ECO:0000313" key="11">
    <source>
        <dbReference type="EMBL" id="KXB81286.1"/>
    </source>
</evidence>
<sequence length="380" mass="42598">MGKGFEYRLYPSREQMRLLARFFGCVRWVYNFFLRLCIDTYEKTGKSPSIYECMRMVTELRKAEDTAWLAEADSTALQQSLRDLGKAFGNFYKRRNQGVGFPRFKKKMARKSYRTTKVRIVDDSHVYIPKIGVVKARISRPIQGRIVSATIKQVPSGKYFIVFTCTDVPEAPKAKTGKAVGIDLGIASLVTTSDGQKIGGTEGARKLERKLAKEQRKLSRKKKGSNNRAKQKIRVARAYEKIANKRKDHLHKVTAKIIDENQVICAETLNVDGMLKNHHLAKSIAMQSFATILGFLEYKAREKGKIFVQVDRWFASSKTCNSCGVKADAMPLGIRSWQCKSCGATHDRDINAAKNILTEGMKVLEGTEGHSGAAAITIAA</sequence>
<comment type="similarity">
    <text evidence="1">In the C-terminal section; belongs to the transposase 35 family.</text>
</comment>
<name>A0AB34X0M0_9ACTO</name>
<evidence type="ECO:0000256" key="2">
    <source>
        <dbReference type="ARBA" id="ARBA00011044"/>
    </source>
</evidence>
<evidence type="ECO:0000256" key="3">
    <source>
        <dbReference type="ARBA" id="ARBA00022578"/>
    </source>
</evidence>
<dbReference type="InterPro" id="IPR021027">
    <property type="entry name" value="Transposase_put_HTH"/>
</dbReference>
<dbReference type="Proteomes" id="UP000070572">
    <property type="component" value="Unassembled WGS sequence"/>
</dbReference>
<organism evidence="11 12">
    <name type="scientific">Varibaculum cambriense</name>
    <dbReference type="NCBI Taxonomy" id="184870"/>
    <lineage>
        <taxon>Bacteria</taxon>
        <taxon>Bacillati</taxon>
        <taxon>Actinomycetota</taxon>
        <taxon>Actinomycetes</taxon>
        <taxon>Actinomycetales</taxon>
        <taxon>Actinomycetaceae</taxon>
        <taxon>Varibaculum</taxon>
    </lineage>
</organism>
<keyword evidence="5" id="KW-0862">Zinc</keyword>
<dbReference type="NCBIfam" id="NF040570">
    <property type="entry name" value="guided_TnpB"/>
    <property type="match status" value="1"/>
</dbReference>
<evidence type="ECO:0000256" key="7">
    <source>
        <dbReference type="ARBA" id="ARBA00023172"/>
    </source>
</evidence>
<feature type="domain" description="Transposase putative helix-turn-helix" evidence="10">
    <location>
        <begin position="1"/>
        <end position="46"/>
    </location>
</feature>
<dbReference type="Pfam" id="PF07282">
    <property type="entry name" value="Cas12f1-like_TNB"/>
    <property type="match status" value="1"/>
</dbReference>
<dbReference type="RefSeq" id="WP_060920198.1">
    <property type="nucleotide sequence ID" value="NZ_KQ960682.1"/>
</dbReference>
<keyword evidence="7" id="KW-0233">DNA recombination</keyword>
<gene>
    <name evidence="11" type="ORF">HMPREF1862_00558</name>
</gene>
<evidence type="ECO:0000256" key="6">
    <source>
        <dbReference type="ARBA" id="ARBA00023125"/>
    </source>
</evidence>
<comment type="caution">
    <text evidence="11">The sequence shown here is derived from an EMBL/GenBank/DDBJ whole genome shotgun (WGS) entry which is preliminary data.</text>
</comment>
<dbReference type="InterPro" id="IPR010095">
    <property type="entry name" value="Cas12f1-like_TNB"/>
</dbReference>
<evidence type="ECO:0000259" key="10">
    <source>
        <dbReference type="Pfam" id="PF12323"/>
    </source>
</evidence>
<dbReference type="EMBL" id="LSDN01000011">
    <property type="protein sequence ID" value="KXB81286.1"/>
    <property type="molecule type" value="Genomic_DNA"/>
</dbReference>
<accession>A0AB34X0M0</accession>
<dbReference type="NCBIfam" id="TIGR01766">
    <property type="entry name" value="IS200/IS605 family accessory protein TnpB-like domain"/>
    <property type="match status" value="1"/>
</dbReference>
<evidence type="ECO:0000256" key="4">
    <source>
        <dbReference type="ARBA" id="ARBA00022723"/>
    </source>
</evidence>